<evidence type="ECO:0000259" key="6">
    <source>
        <dbReference type="PROSITE" id="PS51294"/>
    </source>
</evidence>
<feature type="domain" description="HTH myb-type" evidence="6">
    <location>
        <begin position="104"/>
        <end position="154"/>
    </location>
</feature>
<evidence type="ECO:0000256" key="2">
    <source>
        <dbReference type="ARBA" id="ARBA00023125"/>
    </source>
</evidence>
<evidence type="ECO:0000259" key="5">
    <source>
        <dbReference type="PROSITE" id="PS50090"/>
    </source>
</evidence>
<keyword evidence="4" id="KW-0539">Nucleus</keyword>
<protein>
    <recommendedName>
        <fullName evidence="9">Myb-like DNA-binding domain containing protein</fullName>
    </recommendedName>
</protein>
<feature type="domain" description="Myb-like" evidence="5">
    <location>
        <begin position="104"/>
        <end position="150"/>
    </location>
</feature>
<dbReference type="SMART" id="SM00717">
    <property type="entry name" value="SANT"/>
    <property type="match status" value="2"/>
</dbReference>
<keyword evidence="3" id="KW-0804">Transcription</keyword>
<keyword evidence="2" id="KW-0238">DNA-binding</keyword>
<organism evidence="7 8">
    <name type="scientific">Tritrichomonas musculus</name>
    <dbReference type="NCBI Taxonomy" id="1915356"/>
    <lineage>
        <taxon>Eukaryota</taxon>
        <taxon>Metamonada</taxon>
        <taxon>Parabasalia</taxon>
        <taxon>Tritrichomonadida</taxon>
        <taxon>Tritrichomonadidae</taxon>
        <taxon>Tritrichomonas</taxon>
    </lineage>
</organism>
<dbReference type="PROSITE" id="PS51294">
    <property type="entry name" value="HTH_MYB"/>
    <property type="match status" value="2"/>
</dbReference>
<evidence type="ECO:0008006" key="9">
    <source>
        <dbReference type="Google" id="ProtNLM"/>
    </source>
</evidence>
<dbReference type="PANTHER" id="PTHR46621:SF1">
    <property type="entry name" value="SNRNA-ACTIVATING PROTEIN COMPLEX SUBUNIT 4"/>
    <property type="match status" value="1"/>
</dbReference>
<dbReference type="Gene3D" id="1.10.10.60">
    <property type="entry name" value="Homeodomain-like"/>
    <property type="match status" value="2"/>
</dbReference>
<feature type="domain" description="Myb-like" evidence="5">
    <location>
        <begin position="151"/>
        <end position="201"/>
    </location>
</feature>
<gene>
    <name evidence="7" type="ORF">M9Y10_029489</name>
</gene>
<keyword evidence="1" id="KW-0805">Transcription regulation</keyword>
<dbReference type="InterPro" id="IPR001005">
    <property type="entry name" value="SANT/Myb"/>
</dbReference>
<keyword evidence="8" id="KW-1185">Reference proteome</keyword>
<dbReference type="Pfam" id="PF00249">
    <property type="entry name" value="Myb_DNA-binding"/>
    <property type="match status" value="2"/>
</dbReference>
<feature type="domain" description="HTH myb-type" evidence="6">
    <location>
        <begin position="157"/>
        <end position="205"/>
    </location>
</feature>
<evidence type="ECO:0000256" key="1">
    <source>
        <dbReference type="ARBA" id="ARBA00023015"/>
    </source>
</evidence>
<sequence>MDSNGEQLVQKLLNHSFTSTSPLPMKAEACSKQDRPFSIKSILYQDDEPYNTQNTQNNCIKNSISNYLVESKGKQDQSDLDLSKSLKPSVESFSASSSNYSNLRRKFTPKEDIQLKKLIEIYGPKKWDKIAQSMPGRTGRQCRDRFANYLEPSLVNGPWTETEDILLEQKVYELGQHWNAIAKFFNGRSTNNIKNRWHTYICKQKKKKSKNLLIPNIQQCEYKLQDDIIMNGNFNNFYNNCIYNDNININSFNSELNYPNIPIITLNNNETPVIQSKIIETNQTTNYLSQTSGNEKKILFPPIYPLDNNFLFYVDNGMLGFLNQPYIF</sequence>
<dbReference type="InterPro" id="IPR051575">
    <property type="entry name" value="Myb-like_DNA-bd"/>
</dbReference>
<dbReference type="Proteomes" id="UP001470230">
    <property type="component" value="Unassembled WGS sequence"/>
</dbReference>
<comment type="caution">
    <text evidence="7">The sequence shown here is derived from an EMBL/GenBank/DDBJ whole genome shotgun (WGS) entry which is preliminary data.</text>
</comment>
<dbReference type="EMBL" id="JAPFFF010000004">
    <property type="protein sequence ID" value="KAK8892264.1"/>
    <property type="molecule type" value="Genomic_DNA"/>
</dbReference>
<reference evidence="7 8" key="1">
    <citation type="submission" date="2024-04" db="EMBL/GenBank/DDBJ databases">
        <title>Tritrichomonas musculus Genome.</title>
        <authorList>
            <person name="Alves-Ferreira E."/>
            <person name="Grigg M."/>
            <person name="Lorenzi H."/>
            <person name="Galac M."/>
        </authorList>
    </citation>
    <scope>NUCLEOTIDE SEQUENCE [LARGE SCALE GENOMIC DNA]</scope>
    <source>
        <strain evidence="7 8">EAF2021</strain>
    </source>
</reference>
<evidence type="ECO:0000313" key="7">
    <source>
        <dbReference type="EMBL" id="KAK8892264.1"/>
    </source>
</evidence>
<name>A0ABR2KMG0_9EUKA</name>
<dbReference type="InterPro" id="IPR009057">
    <property type="entry name" value="Homeodomain-like_sf"/>
</dbReference>
<evidence type="ECO:0000313" key="8">
    <source>
        <dbReference type="Proteomes" id="UP001470230"/>
    </source>
</evidence>
<accession>A0ABR2KMG0</accession>
<dbReference type="PANTHER" id="PTHR46621">
    <property type="entry name" value="SNRNA-ACTIVATING PROTEIN COMPLEX SUBUNIT 4"/>
    <property type="match status" value="1"/>
</dbReference>
<evidence type="ECO:0000256" key="3">
    <source>
        <dbReference type="ARBA" id="ARBA00023163"/>
    </source>
</evidence>
<dbReference type="SUPFAM" id="SSF46689">
    <property type="entry name" value="Homeodomain-like"/>
    <property type="match status" value="1"/>
</dbReference>
<proteinExistence type="predicted"/>
<evidence type="ECO:0000256" key="4">
    <source>
        <dbReference type="ARBA" id="ARBA00023242"/>
    </source>
</evidence>
<dbReference type="CDD" id="cd00167">
    <property type="entry name" value="SANT"/>
    <property type="match status" value="2"/>
</dbReference>
<dbReference type="PROSITE" id="PS50090">
    <property type="entry name" value="MYB_LIKE"/>
    <property type="match status" value="2"/>
</dbReference>
<dbReference type="InterPro" id="IPR017930">
    <property type="entry name" value="Myb_dom"/>
</dbReference>